<keyword evidence="2" id="KW-1185">Reference proteome</keyword>
<proteinExistence type="predicted"/>
<comment type="caution">
    <text evidence="1">The sequence shown here is derived from an EMBL/GenBank/DDBJ whole genome shotgun (WGS) entry which is preliminary data.</text>
</comment>
<accession>A0ABR8CCC7</accession>
<dbReference type="RefSeq" id="WP_190578748.1">
    <property type="nucleotide sequence ID" value="NZ_CAWPQU010000014.1"/>
</dbReference>
<reference evidence="1 2" key="1">
    <citation type="journal article" date="2020" name="ISME J.">
        <title>Comparative genomics reveals insights into cyanobacterial evolution and habitat adaptation.</title>
        <authorList>
            <person name="Chen M.Y."/>
            <person name="Teng W.K."/>
            <person name="Zhao L."/>
            <person name="Hu C.X."/>
            <person name="Zhou Y.K."/>
            <person name="Han B.P."/>
            <person name="Song L.R."/>
            <person name="Shu W.S."/>
        </authorList>
    </citation>
    <scope>NUCLEOTIDE SEQUENCE [LARGE SCALE GENOMIC DNA]</scope>
    <source>
        <strain evidence="1 2">FACHB-1050</strain>
    </source>
</reference>
<dbReference type="Proteomes" id="UP000618445">
    <property type="component" value="Unassembled WGS sequence"/>
</dbReference>
<name>A0ABR8CCC7_9CYAN</name>
<organism evidence="1 2">
    <name type="scientific">Phormidium tenue FACHB-1050</name>
    <dbReference type="NCBI Taxonomy" id="2692857"/>
    <lineage>
        <taxon>Bacteria</taxon>
        <taxon>Bacillati</taxon>
        <taxon>Cyanobacteriota</taxon>
        <taxon>Cyanophyceae</taxon>
        <taxon>Oscillatoriophycideae</taxon>
        <taxon>Oscillatoriales</taxon>
        <taxon>Oscillatoriaceae</taxon>
        <taxon>Phormidium</taxon>
    </lineage>
</organism>
<protein>
    <submittedName>
        <fullName evidence="1">Uncharacterized protein</fullName>
    </submittedName>
</protein>
<evidence type="ECO:0000313" key="1">
    <source>
        <dbReference type="EMBL" id="MBD2317950.1"/>
    </source>
</evidence>
<sequence length="69" mass="7628">MNDNIGICIPLQGMVLPVKSLSSRLAEKIIDNDNPSRASRSQISHLRDRGGITLLLGQRLTLPENFETI</sequence>
<gene>
    <name evidence="1" type="ORF">H6G05_13980</name>
</gene>
<evidence type="ECO:0000313" key="2">
    <source>
        <dbReference type="Proteomes" id="UP000618445"/>
    </source>
</evidence>
<dbReference type="EMBL" id="JACJQY010000021">
    <property type="protein sequence ID" value="MBD2317950.1"/>
    <property type="molecule type" value="Genomic_DNA"/>
</dbReference>